<evidence type="ECO:0000256" key="9">
    <source>
        <dbReference type="SAM" id="MobiDB-lite"/>
    </source>
</evidence>
<feature type="compositionally biased region" description="Low complexity" evidence="9">
    <location>
        <begin position="139"/>
        <end position="191"/>
    </location>
</feature>
<dbReference type="InterPro" id="IPR000757">
    <property type="entry name" value="Beta-glucanase-like"/>
</dbReference>
<dbReference type="InterPro" id="IPR005629">
    <property type="entry name" value="Skn1/Kre6/Sbg1"/>
</dbReference>
<proteinExistence type="inferred from homology"/>
<evidence type="ECO:0000259" key="11">
    <source>
        <dbReference type="PROSITE" id="PS51762"/>
    </source>
</evidence>
<feature type="region of interest" description="Disordered" evidence="9">
    <location>
        <begin position="1"/>
        <end position="217"/>
    </location>
</feature>
<feature type="compositionally biased region" description="Low complexity" evidence="9">
    <location>
        <begin position="17"/>
        <end position="33"/>
    </location>
</feature>
<comment type="subcellular location">
    <subcellularLocation>
        <location evidence="1">Membrane</location>
        <topology evidence="1">Single-pass type II membrane protein</topology>
    </subcellularLocation>
</comment>
<organism evidence="12 13">
    <name type="scientific">Ephemerocybe angulata</name>
    <dbReference type="NCBI Taxonomy" id="980116"/>
    <lineage>
        <taxon>Eukaryota</taxon>
        <taxon>Fungi</taxon>
        <taxon>Dikarya</taxon>
        <taxon>Basidiomycota</taxon>
        <taxon>Agaricomycotina</taxon>
        <taxon>Agaricomycetes</taxon>
        <taxon>Agaricomycetidae</taxon>
        <taxon>Agaricales</taxon>
        <taxon>Agaricineae</taxon>
        <taxon>Psathyrellaceae</taxon>
        <taxon>Ephemerocybe</taxon>
    </lineage>
</organism>
<protein>
    <submittedName>
        <fullName evidence="12">Beta-glucan synthesis-associated protein-domain-containing protein</fullName>
    </submittedName>
</protein>
<evidence type="ECO:0000256" key="8">
    <source>
        <dbReference type="ARBA" id="ARBA00023316"/>
    </source>
</evidence>
<keyword evidence="13" id="KW-1185">Reference proteome</keyword>
<evidence type="ECO:0000256" key="5">
    <source>
        <dbReference type="ARBA" id="ARBA00022989"/>
    </source>
</evidence>
<comment type="similarity">
    <text evidence="2">Belongs to the SKN1/KRE6 family.</text>
</comment>
<evidence type="ECO:0000313" key="13">
    <source>
        <dbReference type="Proteomes" id="UP000521943"/>
    </source>
</evidence>
<reference evidence="12 13" key="1">
    <citation type="submission" date="2020-07" db="EMBL/GenBank/DDBJ databases">
        <title>Comparative genomics of pyrophilous fungi reveals a link between fire events and developmental genes.</title>
        <authorList>
            <consortium name="DOE Joint Genome Institute"/>
            <person name="Steindorff A.S."/>
            <person name="Carver A."/>
            <person name="Calhoun S."/>
            <person name="Stillman K."/>
            <person name="Liu H."/>
            <person name="Lipzen A."/>
            <person name="Pangilinan J."/>
            <person name="Labutti K."/>
            <person name="Bruns T.D."/>
            <person name="Grigoriev I.V."/>
        </authorList>
    </citation>
    <scope>NUCLEOTIDE SEQUENCE [LARGE SCALE GENOMIC DNA]</scope>
    <source>
        <strain evidence="12 13">CBS 144469</strain>
    </source>
</reference>
<evidence type="ECO:0000313" key="12">
    <source>
        <dbReference type="EMBL" id="KAF6755722.1"/>
    </source>
</evidence>
<keyword evidence="3 10" id="KW-0812">Transmembrane</keyword>
<feature type="compositionally biased region" description="Low complexity" evidence="9">
    <location>
        <begin position="120"/>
        <end position="132"/>
    </location>
</feature>
<keyword evidence="4" id="KW-0735">Signal-anchor</keyword>
<evidence type="ECO:0000256" key="3">
    <source>
        <dbReference type="ARBA" id="ARBA00022692"/>
    </source>
</evidence>
<dbReference type="SUPFAM" id="SSF49899">
    <property type="entry name" value="Concanavalin A-like lectins/glucanases"/>
    <property type="match status" value="1"/>
</dbReference>
<gene>
    <name evidence="12" type="ORF">DFP72DRAFT_313815</name>
</gene>
<feature type="compositionally biased region" description="Low complexity" evidence="9">
    <location>
        <begin position="46"/>
        <end position="73"/>
    </location>
</feature>
<keyword evidence="7" id="KW-0325">Glycoprotein</keyword>
<comment type="caution">
    <text evidence="12">The sequence shown here is derived from an EMBL/GenBank/DDBJ whole genome shotgun (WGS) entry which is preliminary data.</text>
</comment>
<evidence type="ECO:0000256" key="10">
    <source>
        <dbReference type="SAM" id="Phobius"/>
    </source>
</evidence>
<dbReference type="GO" id="GO:0005789">
    <property type="term" value="C:endoplasmic reticulum membrane"/>
    <property type="evidence" value="ECO:0007669"/>
    <property type="project" value="TreeGrafter"/>
</dbReference>
<feature type="compositionally biased region" description="Pro residues" evidence="9">
    <location>
        <begin position="34"/>
        <end position="45"/>
    </location>
</feature>
<evidence type="ECO:0000256" key="4">
    <source>
        <dbReference type="ARBA" id="ARBA00022968"/>
    </source>
</evidence>
<feature type="domain" description="GH16" evidence="11">
    <location>
        <begin position="423"/>
        <end position="818"/>
    </location>
</feature>
<dbReference type="Pfam" id="PF03935">
    <property type="entry name" value="SKN1_KRE6_Sbg1"/>
    <property type="match status" value="1"/>
</dbReference>
<evidence type="ECO:0000256" key="6">
    <source>
        <dbReference type="ARBA" id="ARBA00023136"/>
    </source>
</evidence>
<dbReference type="OrthoDB" id="412647at2759"/>
<evidence type="ECO:0000256" key="1">
    <source>
        <dbReference type="ARBA" id="ARBA00004606"/>
    </source>
</evidence>
<dbReference type="PANTHER" id="PTHR31361:SF1">
    <property type="entry name" value="BETA-GLUCAN SYNTHESIS-ASSOCIATED PROTEIN KRE6-RELATED"/>
    <property type="match status" value="1"/>
</dbReference>
<evidence type="ECO:0000256" key="2">
    <source>
        <dbReference type="ARBA" id="ARBA00010962"/>
    </source>
</evidence>
<keyword evidence="5 10" id="KW-1133">Transmembrane helix</keyword>
<dbReference type="AlphaFoldDB" id="A0A8H6I0J1"/>
<dbReference type="GO" id="GO:0015926">
    <property type="term" value="F:glucosidase activity"/>
    <property type="evidence" value="ECO:0007669"/>
    <property type="project" value="TreeGrafter"/>
</dbReference>
<feature type="compositionally biased region" description="Pro residues" evidence="9">
    <location>
        <begin position="201"/>
        <end position="210"/>
    </location>
</feature>
<sequence length="863" mass="92588">MASSSNSRPTTAGSTGGVSSPFGSSTSSSEGPDGPSPPSASPEPPTTTTSSLGHTTYPSTSSTSSSAHPHPQTYAANNNNNVAGSPRSPTFAQDENTRLLAPGSPTTEHTRMGMTSPLRSSPLNPTAPTSTSPTPPPSSFSFTRPASSTLATAPSASLVTSTSSSTSRPASRSSSTTHFLGARPRTAASARSADDYGGAPPSSPLSPGPFSPGTTLSMSMTMINRESSAFSFADHDPGSRGSMILYRLADDPRDRDRESAFINNSLQPPKLGQRNSMASSRDSMYSFSGDSKYPSGVGVGVGVGYIPQPRGLVPYAYEPELDDGGPPDEEDFLHDPNAKGGVRGQRGAFPWRGILNVAVIVVLIGALLCLFVLYPVVRYYGDRERNLRIEGNVRINATGQAPVLFQMPQPIDPDTPQSARTRTGFDGQDYELVFSDEFNVEGRSFYPGDDPFWEAVDLWYGVTGDVEWYDPSQVVTKDGHLVITIDSTDTAGRGVTKGSTAPFTAADNHGLKYRSGMIQTWNKFCFTSGYVEVSVTFPGPTSSTAGYWPGAWTMGNLGRPGYQATTDGMWPYTYDECDLGTFPNQTNPDGATPAAAKFSDQSRSRYNNELSWLSGQRASACSCPGSDHPGPAVNVGRGAPEIDIFEASIDKVTKSGGTVSQSAQFAPFAHDYSYQNDSEDKWKNFDPGRTRANTFKGSAVQQSVSGVTTVPDDMFQGSGARFTSFGFEYYGHPQHRDDGYVMWQVDGKPTHRVGAGAVGPDMGAGGAMIGRRLIPEEPMALVLNLGMSPNWQDIVESSMMFPGEMLVDYVRVYQRKNEINVGCDPKGYPTKKYIDDHLEAYQNVNMTLWKWDKPKNSLWSGGC</sequence>
<dbReference type="GO" id="GO:0005886">
    <property type="term" value="C:plasma membrane"/>
    <property type="evidence" value="ECO:0007669"/>
    <property type="project" value="TreeGrafter"/>
</dbReference>
<dbReference type="EMBL" id="JACGCI010000029">
    <property type="protein sequence ID" value="KAF6755722.1"/>
    <property type="molecule type" value="Genomic_DNA"/>
</dbReference>
<feature type="transmembrane region" description="Helical" evidence="10">
    <location>
        <begin position="353"/>
        <end position="377"/>
    </location>
</feature>
<dbReference type="GO" id="GO:0031505">
    <property type="term" value="P:fungal-type cell wall organization"/>
    <property type="evidence" value="ECO:0007669"/>
    <property type="project" value="TreeGrafter"/>
</dbReference>
<name>A0A8H6I0J1_9AGAR</name>
<dbReference type="Proteomes" id="UP000521943">
    <property type="component" value="Unassembled WGS sequence"/>
</dbReference>
<accession>A0A8H6I0J1</accession>
<dbReference type="PANTHER" id="PTHR31361">
    <property type="entry name" value="BETA-GLUCAN SYNTHESIS-ASSOCIATED PROTEIN KRE6-RELATED"/>
    <property type="match status" value="1"/>
</dbReference>
<dbReference type="GO" id="GO:0006078">
    <property type="term" value="P:(1-&gt;6)-beta-D-glucan biosynthetic process"/>
    <property type="evidence" value="ECO:0007669"/>
    <property type="project" value="TreeGrafter"/>
</dbReference>
<dbReference type="Gene3D" id="2.60.120.200">
    <property type="match status" value="1"/>
</dbReference>
<dbReference type="PROSITE" id="PS51762">
    <property type="entry name" value="GH16_2"/>
    <property type="match status" value="1"/>
</dbReference>
<dbReference type="InterPro" id="IPR013320">
    <property type="entry name" value="ConA-like_dom_sf"/>
</dbReference>
<feature type="compositionally biased region" description="Polar residues" evidence="9">
    <location>
        <begin position="1"/>
        <end position="12"/>
    </location>
</feature>
<evidence type="ECO:0000256" key="7">
    <source>
        <dbReference type="ARBA" id="ARBA00023180"/>
    </source>
</evidence>
<feature type="compositionally biased region" description="Polar residues" evidence="9">
    <location>
        <begin position="74"/>
        <end position="94"/>
    </location>
</feature>
<keyword evidence="8" id="KW-0961">Cell wall biogenesis/degradation</keyword>
<keyword evidence="6 10" id="KW-0472">Membrane</keyword>